<protein>
    <submittedName>
        <fullName evidence="1">Uncharacterized protein</fullName>
    </submittedName>
</protein>
<gene>
    <name evidence="1" type="ORF">J2W40_000954</name>
</gene>
<keyword evidence="2" id="KW-1185">Reference proteome</keyword>
<reference evidence="1 2" key="1">
    <citation type="submission" date="2023-07" db="EMBL/GenBank/DDBJ databases">
        <title>Sorghum-associated microbial communities from plants grown in Nebraska, USA.</title>
        <authorList>
            <person name="Schachtman D."/>
        </authorList>
    </citation>
    <scope>NUCLEOTIDE SEQUENCE [LARGE SCALE GENOMIC DNA]</scope>
    <source>
        <strain evidence="1 2">4256</strain>
    </source>
</reference>
<sequence length="46" mass="5325">MLLLARYLDWFCRQCAAGAQDELRLNQLIISARAPQPRKDAAPQRR</sequence>
<organism evidence="1 2">
    <name type="scientific">Sphingobium xenophagum</name>
    <dbReference type="NCBI Taxonomy" id="121428"/>
    <lineage>
        <taxon>Bacteria</taxon>
        <taxon>Pseudomonadati</taxon>
        <taxon>Pseudomonadota</taxon>
        <taxon>Alphaproteobacteria</taxon>
        <taxon>Sphingomonadales</taxon>
        <taxon>Sphingomonadaceae</taxon>
        <taxon>Sphingobium</taxon>
    </lineage>
</organism>
<evidence type="ECO:0000313" key="1">
    <source>
        <dbReference type="EMBL" id="MDR7154142.1"/>
    </source>
</evidence>
<dbReference type="EMBL" id="JAVDWV010000004">
    <property type="protein sequence ID" value="MDR7154142.1"/>
    <property type="molecule type" value="Genomic_DNA"/>
</dbReference>
<proteinExistence type="predicted"/>
<name>A0ABU1WZ86_SPHXE</name>
<accession>A0ABU1WZ86</accession>
<dbReference type="Proteomes" id="UP001267638">
    <property type="component" value="Unassembled WGS sequence"/>
</dbReference>
<evidence type="ECO:0000313" key="2">
    <source>
        <dbReference type="Proteomes" id="UP001267638"/>
    </source>
</evidence>
<comment type="caution">
    <text evidence="1">The sequence shown here is derived from an EMBL/GenBank/DDBJ whole genome shotgun (WGS) entry which is preliminary data.</text>
</comment>